<feature type="region of interest" description="Disordered" evidence="1">
    <location>
        <begin position="120"/>
        <end position="143"/>
    </location>
</feature>
<name>W0FXA7_9ACTN</name>
<gene>
    <name evidence="2" type="ORF">pZL1.111</name>
</gene>
<geneLocation type="plasmid" evidence="2">
    <name>pZL1</name>
</geneLocation>
<organism evidence="2">
    <name type="scientific">Streptomyces sp. 14R-10</name>
    <dbReference type="NCBI Taxonomy" id="1442159"/>
    <lineage>
        <taxon>Bacteria</taxon>
        <taxon>Bacillati</taxon>
        <taxon>Actinomycetota</taxon>
        <taxon>Actinomycetes</taxon>
        <taxon>Kitasatosporales</taxon>
        <taxon>Streptomycetaceae</taxon>
        <taxon>Streptomyces</taxon>
    </lineage>
</organism>
<accession>W0FXA7</accession>
<sequence>MWKGGSMAIDRAKQRRMQEAAEELLRERYGQNRNHLDPLKLMQVVRDHALGHYAGEETPEVPAEDVLAALTQMEEARANLDALEHDLIRAARSRSASWQKIADALGMTNRQAAEAKATRLERAAESHRGDRDVRTQRRDRAQRRTTEVWCREHEARIKAVSGRLVDVAGAWPKLAEDAAAAVYLDQLSKATDGIHRIGCLEMLHWRIAAPGQQDLKPTGPQADEAALARDAVRDLLDELSAVRLAADDAWLSTKR</sequence>
<proteinExistence type="predicted"/>
<protein>
    <submittedName>
        <fullName evidence="2">Putative hsp18 transcriptional regulator</fullName>
    </submittedName>
</protein>
<reference evidence="2" key="1">
    <citation type="submission" date="2013-08" db="EMBL/GenBank/DDBJ databases">
        <title>Two distinct conjugal transfer systems on Streptomyces plasmid pZL1.</title>
        <authorList>
            <person name="Zhao L."/>
            <person name="Zhong L."/>
            <person name="Qin Z."/>
        </authorList>
    </citation>
    <scope>NUCLEOTIDE SEQUENCE</scope>
    <source>
        <strain evidence="2">14R-10</strain>
        <plasmid evidence="2">pZL1</plasmid>
    </source>
</reference>
<evidence type="ECO:0000256" key="1">
    <source>
        <dbReference type="SAM" id="MobiDB-lite"/>
    </source>
</evidence>
<dbReference type="AlphaFoldDB" id="W0FXA7"/>
<keyword evidence="2" id="KW-0614">Plasmid</keyword>
<dbReference type="EMBL" id="KF501372">
    <property type="protein sequence ID" value="AHF46276.1"/>
    <property type="molecule type" value="Genomic_DNA"/>
</dbReference>
<evidence type="ECO:0000313" key="2">
    <source>
        <dbReference type="EMBL" id="AHF46276.1"/>
    </source>
</evidence>